<dbReference type="InterPro" id="IPR001388">
    <property type="entry name" value="Synaptobrevin-like"/>
</dbReference>
<dbReference type="InterPro" id="IPR016444">
    <property type="entry name" value="Synaptobrevin/VAMP"/>
</dbReference>
<dbReference type="InterPro" id="IPR042855">
    <property type="entry name" value="V_SNARE_CC"/>
</dbReference>
<dbReference type="STRING" id="947166.A0A1D1UR60"/>
<dbReference type="AlphaFoldDB" id="A0A1D1UR60"/>
<feature type="compositionally biased region" description="Gly residues" evidence="9">
    <location>
        <begin position="7"/>
        <end position="21"/>
    </location>
</feature>
<evidence type="ECO:0000256" key="3">
    <source>
        <dbReference type="ARBA" id="ARBA00022692"/>
    </source>
</evidence>
<proteinExistence type="inferred from homology"/>
<dbReference type="Proteomes" id="UP000186922">
    <property type="component" value="Unassembled WGS sequence"/>
</dbReference>
<feature type="transmembrane region" description="Helical" evidence="10">
    <location>
        <begin position="88"/>
        <end position="108"/>
    </location>
</feature>
<feature type="region of interest" description="Disordered" evidence="9">
    <location>
        <begin position="1"/>
        <end position="23"/>
    </location>
</feature>
<dbReference type="PROSITE" id="PS50892">
    <property type="entry name" value="V_SNARE"/>
    <property type="match status" value="1"/>
</dbReference>
<evidence type="ECO:0000256" key="7">
    <source>
        <dbReference type="ARBA" id="ARBA00046280"/>
    </source>
</evidence>
<dbReference type="PRINTS" id="PR00219">
    <property type="entry name" value="SYNAPTOBREVN"/>
</dbReference>
<keyword evidence="4" id="KW-0653">Protein transport</keyword>
<evidence type="ECO:0000256" key="4">
    <source>
        <dbReference type="ARBA" id="ARBA00022927"/>
    </source>
</evidence>
<keyword evidence="3 10" id="KW-0812">Transmembrane</keyword>
<keyword evidence="8" id="KW-0175">Coiled coil</keyword>
<protein>
    <recommendedName>
        <fullName evidence="11">V-SNARE coiled-coil homology domain-containing protein</fullName>
    </recommendedName>
</protein>
<feature type="region of interest" description="Disordered" evidence="9">
    <location>
        <begin position="111"/>
        <end position="157"/>
    </location>
</feature>
<dbReference type="PROSITE" id="PS00417">
    <property type="entry name" value="SYNAPTOBREVIN"/>
    <property type="match status" value="1"/>
</dbReference>
<organism evidence="12 13">
    <name type="scientific">Ramazzottius varieornatus</name>
    <name type="common">Water bear</name>
    <name type="synonym">Tardigrade</name>
    <dbReference type="NCBI Taxonomy" id="947166"/>
    <lineage>
        <taxon>Eukaryota</taxon>
        <taxon>Metazoa</taxon>
        <taxon>Ecdysozoa</taxon>
        <taxon>Tardigrada</taxon>
        <taxon>Eutardigrada</taxon>
        <taxon>Parachela</taxon>
        <taxon>Hypsibioidea</taxon>
        <taxon>Ramazzottiidae</taxon>
        <taxon>Ramazzottius</taxon>
    </lineage>
</organism>
<keyword evidence="13" id="KW-1185">Reference proteome</keyword>
<sequence length="157" mass="16424">MYNANSAGGGTSGAGGSGRQGGNKIEQTQKQVNEVIDVMKDNVNRVLERGDRLADLDERADALQFGAHQFQATAKKVKRKYWWKNLKMWILIGVILAVIITVIVVATLPPGSGGSSTSGSPTPGKVNQPAPAADQPKALPQNGLPQSPVALPGQANG</sequence>
<comment type="subcellular location">
    <subcellularLocation>
        <location evidence="7">Endomembrane system</location>
        <topology evidence="7">Single-pass type IV membrane protein</topology>
    </subcellularLocation>
</comment>
<comment type="caution">
    <text evidence="12">The sequence shown here is derived from an EMBL/GenBank/DDBJ whole genome shotgun (WGS) entry which is preliminary data.</text>
</comment>
<dbReference type="PANTHER" id="PTHR45701">
    <property type="entry name" value="SYNAPTOBREVIN FAMILY MEMBER"/>
    <property type="match status" value="1"/>
</dbReference>
<evidence type="ECO:0000256" key="10">
    <source>
        <dbReference type="SAM" id="Phobius"/>
    </source>
</evidence>
<dbReference type="Gene3D" id="1.20.5.110">
    <property type="match status" value="1"/>
</dbReference>
<dbReference type="GO" id="GO:0015031">
    <property type="term" value="P:protein transport"/>
    <property type="evidence" value="ECO:0007669"/>
    <property type="project" value="UniProtKB-KW"/>
</dbReference>
<dbReference type="FunFam" id="1.20.5.110:FF:000004">
    <property type="entry name" value="Vesicle-associated membrane protein 7"/>
    <property type="match status" value="1"/>
</dbReference>
<dbReference type="GO" id="GO:0016020">
    <property type="term" value="C:membrane"/>
    <property type="evidence" value="ECO:0007669"/>
    <property type="project" value="InterPro"/>
</dbReference>
<evidence type="ECO:0000259" key="11">
    <source>
        <dbReference type="PROSITE" id="PS50892"/>
    </source>
</evidence>
<name>A0A1D1UR60_RAMVA</name>
<keyword evidence="6 10" id="KW-0472">Membrane</keyword>
<dbReference type="Pfam" id="PF00957">
    <property type="entry name" value="Synaptobrevin"/>
    <property type="match status" value="1"/>
</dbReference>
<evidence type="ECO:0000256" key="5">
    <source>
        <dbReference type="ARBA" id="ARBA00022989"/>
    </source>
</evidence>
<gene>
    <name evidence="12" type="primary">RvY_02620-1</name>
    <name evidence="12" type="synonym">RvY_02620.1</name>
    <name evidence="12" type="ORF">RvY_02620</name>
</gene>
<keyword evidence="5 10" id="KW-1133">Transmembrane helix</keyword>
<evidence type="ECO:0000256" key="2">
    <source>
        <dbReference type="ARBA" id="ARBA00022448"/>
    </source>
</evidence>
<evidence type="ECO:0000256" key="6">
    <source>
        <dbReference type="ARBA" id="ARBA00023136"/>
    </source>
</evidence>
<evidence type="ECO:0000256" key="8">
    <source>
        <dbReference type="PROSITE-ProRule" id="PRU00290"/>
    </source>
</evidence>
<dbReference type="GO" id="GO:0005737">
    <property type="term" value="C:cytoplasm"/>
    <property type="evidence" value="ECO:0007669"/>
    <property type="project" value="UniProtKB-ARBA"/>
</dbReference>
<dbReference type="SUPFAM" id="SSF58038">
    <property type="entry name" value="SNARE fusion complex"/>
    <property type="match status" value="1"/>
</dbReference>
<reference evidence="12 13" key="1">
    <citation type="journal article" date="2016" name="Nat. Commun.">
        <title>Extremotolerant tardigrade genome and improved radiotolerance of human cultured cells by tardigrade-unique protein.</title>
        <authorList>
            <person name="Hashimoto T."/>
            <person name="Horikawa D.D."/>
            <person name="Saito Y."/>
            <person name="Kuwahara H."/>
            <person name="Kozuka-Hata H."/>
            <person name="Shin-I T."/>
            <person name="Minakuchi Y."/>
            <person name="Ohishi K."/>
            <person name="Motoyama A."/>
            <person name="Aizu T."/>
            <person name="Enomoto A."/>
            <person name="Kondo K."/>
            <person name="Tanaka S."/>
            <person name="Hara Y."/>
            <person name="Koshikawa S."/>
            <person name="Sagara H."/>
            <person name="Miura T."/>
            <person name="Yokobori S."/>
            <person name="Miyagawa K."/>
            <person name="Suzuki Y."/>
            <person name="Kubo T."/>
            <person name="Oyama M."/>
            <person name="Kohara Y."/>
            <person name="Fujiyama A."/>
            <person name="Arakawa K."/>
            <person name="Katayama T."/>
            <person name="Toyoda A."/>
            <person name="Kunieda T."/>
        </authorList>
    </citation>
    <scope>NUCLEOTIDE SEQUENCE [LARGE SCALE GENOMIC DNA]</scope>
    <source>
        <strain evidence="12 13">YOKOZUNA-1</strain>
    </source>
</reference>
<dbReference type="GO" id="GO:0012505">
    <property type="term" value="C:endomembrane system"/>
    <property type="evidence" value="ECO:0007669"/>
    <property type="project" value="UniProtKB-SubCell"/>
</dbReference>
<evidence type="ECO:0000313" key="13">
    <source>
        <dbReference type="Proteomes" id="UP000186922"/>
    </source>
</evidence>
<dbReference type="OrthoDB" id="10042941at2759"/>
<dbReference type="EMBL" id="BDGG01000001">
    <property type="protein sequence ID" value="GAU90162.1"/>
    <property type="molecule type" value="Genomic_DNA"/>
</dbReference>
<evidence type="ECO:0000256" key="1">
    <source>
        <dbReference type="ARBA" id="ARBA00008025"/>
    </source>
</evidence>
<dbReference type="GO" id="GO:0016192">
    <property type="term" value="P:vesicle-mediated transport"/>
    <property type="evidence" value="ECO:0007669"/>
    <property type="project" value="InterPro"/>
</dbReference>
<accession>A0A1D1UR60</accession>
<comment type="similarity">
    <text evidence="1">Belongs to the synaptobrevin family.</text>
</comment>
<evidence type="ECO:0000256" key="9">
    <source>
        <dbReference type="SAM" id="MobiDB-lite"/>
    </source>
</evidence>
<feature type="domain" description="V-SNARE coiled-coil homology" evidence="11">
    <location>
        <begin position="24"/>
        <end position="84"/>
    </location>
</feature>
<evidence type="ECO:0000313" key="12">
    <source>
        <dbReference type="EMBL" id="GAU90162.1"/>
    </source>
</evidence>
<dbReference type="CDD" id="cd15870">
    <property type="entry name" value="R-SNARE_VAMP2"/>
    <property type="match status" value="1"/>
</dbReference>
<keyword evidence="2" id="KW-0813">Transport</keyword>